<keyword evidence="13" id="KW-0456">Lyase</keyword>
<feature type="compositionally biased region" description="Basic and acidic residues" evidence="11">
    <location>
        <begin position="44"/>
        <end position="54"/>
    </location>
</feature>
<feature type="site" description="Important for catalytic activity" evidence="9">
    <location>
        <position position="427"/>
    </location>
</feature>
<dbReference type="NCBIfam" id="TIGR00633">
    <property type="entry name" value="xth"/>
    <property type="match status" value="1"/>
</dbReference>
<keyword evidence="10" id="KW-0234">DNA repair</keyword>
<keyword evidence="10" id="KW-0227">DNA damage</keyword>
<dbReference type="OrthoDB" id="498125at2759"/>
<evidence type="ECO:0000256" key="7">
    <source>
        <dbReference type="PIRSR" id="PIRSR604808-1"/>
    </source>
</evidence>
<evidence type="ECO:0000256" key="10">
    <source>
        <dbReference type="RuleBase" id="RU362131"/>
    </source>
</evidence>
<dbReference type="InterPro" id="IPR005135">
    <property type="entry name" value="Endo/exonuclease/phosphatase"/>
</dbReference>
<dbReference type="GO" id="GO:0006284">
    <property type="term" value="P:base-excision repair"/>
    <property type="evidence" value="ECO:0007669"/>
    <property type="project" value="TreeGrafter"/>
</dbReference>
<keyword evidence="4 8" id="KW-0479">Metal-binding</keyword>
<dbReference type="Pfam" id="PF03372">
    <property type="entry name" value="Exo_endo_phos"/>
    <property type="match status" value="1"/>
</dbReference>
<dbReference type="GO" id="GO:0008311">
    <property type="term" value="F:double-stranded DNA 3'-5' DNA exonuclease activity"/>
    <property type="evidence" value="ECO:0007669"/>
    <property type="project" value="UniProtKB-EC"/>
</dbReference>
<feature type="region of interest" description="Disordered" evidence="11">
    <location>
        <begin position="24"/>
        <end position="126"/>
    </location>
</feature>
<comment type="cofactor">
    <cofactor evidence="8 10">
        <name>Mg(2+)</name>
        <dbReference type="ChEBI" id="CHEBI:18420"/>
    </cofactor>
    <cofactor evidence="8 10">
        <name>Mn(2+)</name>
        <dbReference type="ChEBI" id="CHEBI:29035"/>
    </cofactor>
    <text evidence="8 10">Probably binds two magnesium or manganese ions per subunit.</text>
</comment>
<feature type="binding site" evidence="8">
    <location>
        <position position="204"/>
    </location>
    <ligand>
        <name>Mg(2+)</name>
        <dbReference type="ChEBI" id="CHEBI:18420"/>
        <label>1</label>
    </ligand>
</feature>
<dbReference type="NCBIfam" id="TIGR00195">
    <property type="entry name" value="exoDNase_III"/>
    <property type="match status" value="1"/>
</dbReference>
<dbReference type="GO" id="GO:0005634">
    <property type="term" value="C:nucleus"/>
    <property type="evidence" value="ECO:0007669"/>
    <property type="project" value="TreeGrafter"/>
</dbReference>
<keyword evidence="8" id="KW-0464">Manganese</keyword>
<dbReference type="GO" id="GO:0003677">
    <property type="term" value="F:DNA binding"/>
    <property type="evidence" value="ECO:0007669"/>
    <property type="project" value="InterPro"/>
</dbReference>
<dbReference type="AlphaFoldDB" id="T2MGX5"/>
<feature type="compositionally biased region" description="Basic residues" evidence="11">
    <location>
        <begin position="25"/>
        <end position="34"/>
    </location>
</feature>
<feature type="binding site" evidence="8">
    <location>
        <position position="452"/>
    </location>
    <ligand>
        <name>Mg(2+)</name>
        <dbReference type="ChEBI" id="CHEBI:18420"/>
        <label>1</label>
    </ligand>
</feature>
<feature type="active site" description="Proton acceptor" evidence="7">
    <location>
        <position position="453"/>
    </location>
</feature>
<dbReference type="PANTHER" id="PTHR22748">
    <property type="entry name" value="AP ENDONUCLEASE"/>
    <property type="match status" value="1"/>
</dbReference>
<feature type="active site" description="Proton donor/acceptor" evidence="7">
    <location>
        <position position="355"/>
    </location>
</feature>
<dbReference type="GO" id="GO:0003906">
    <property type="term" value="F:DNA-(apurinic or apyrimidinic site) endonuclease activity"/>
    <property type="evidence" value="ECO:0007669"/>
    <property type="project" value="TreeGrafter"/>
</dbReference>
<evidence type="ECO:0000256" key="4">
    <source>
        <dbReference type="ARBA" id="ARBA00022723"/>
    </source>
</evidence>
<feature type="binding site" evidence="8">
    <location>
        <position position="355"/>
    </location>
    <ligand>
        <name>Mg(2+)</name>
        <dbReference type="ChEBI" id="CHEBI:18420"/>
        <label>1</label>
    </ligand>
</feature>
<dbReference type="PANTHER" id="PTHR22748:SF6">
    <property type="entry name" value="DNA-(APURINIC OR APYRIMIDINIC SITE) ENDONUCLEASE"/>
    <property type="match status" value="1"/>
</dbReference>
<feature type="binding site" evidence="8">
    <location>
        <position position="453"/>
    </location>
    <ligand>
        <name>Mg(2+)</name>
        <dbReference type="ChEBI" id="CHEBI:18420"/>
        <label>1</label>
    </ligand>
</feature>
<gene>
    <name evidence="13" type="primary">APEX1</name>
</gene>
<comment type="cofactor">
    <cofactor evidence="2">
        <name>Mn(2+)</name>
        <dbReference type="ChEBI" id="CHEBI:29035"/>
    </cofactor>
</comment>
<protein>
    <recommendedName>
        <fullName evidence="10">DNA-(apurinic or apyrimidinic site) endonuclease</fullName>
        <ecNumber evidence="10">3.1.-.-</ecNumber>
    </recommendedName>
</protein>
<evidence type="ECO:0000259" key="12">
    <source>
        <dbReference type="Pfam" id="PF03372"/>
    </source>
</evidence>
<sequence>MQKRQKKMKFYKKKMIRVQTVKLIRMQKRQKKNKILQEEDEESTDSKVDKDARKTIKNIILQEKDNKSTDSKVDKDAKKTMKNEILQKEDEKSTDSKVDKDAKKTTKNEILQEEDKKSSDSKLDKDAKKTIKNEILQEEDDKSTDSNVDKDTKKIIKNEILQEEDEKKVTDLKDEKMETMPSDFESKTVTADGRTSTLKICSWNVAGLRAWVNKNGLNYVIEEDPDVLCLQETKCTENDLPGQVLQMKNGPKVTNVSNSGYYMYWCNAEKKGYSGVSLWCKLKPLKVTYGLGIKEHDKEGRLITAEFEKYYIITTYVPNSGQKLIRLDYRRIWNTDYKNYVGELKKKKPVIMCGDFNVAHTEIDIANPNSNKRNPGFTEEERSDFTALLEDGYIDTFRKLNPEKTDAYTFWTYMMNARSKNKGWRLDYFIVTKDIEDDICDSVIRSSVMGSDHCPIVLNLAI</sequence>
<feature type="compositionally biased region" description="Basic and acidic residues" evidence="11">
    <location>
        <begin position="62"/>
        <end position="107"/>
    </location>
</feature>
<dbReference type="GO" id="GO:0046872">
    <property type="term" value="F:metal ion binding"/>
    <property type="evidence" value="ECO:0007669"/>
    <property type="project" value="UniProtKB-KW"/>
</dbReference>
<feature type="binding site" evidence="8">
    <location>
        <position position="232"/>
    </location>
    <ligand>
        <name>Mg(2+)</name>
        <dbReference type="ChEBI" id="CHEBI:18420"/>
        <label>1</label>
    </ligand>
</feature>
<dbReference type="InterPro" id="IPR020847">
    <property type="entry name" value="AP_endonuclease_F1_BS"/>
</dbReference>
<evidence type="ECO:0000256" key="6">
    <source>
        <dbReference type="ARBA" id="ARBA00022842"/>
    </source>
</evidence>
<evidence type="ECO:0000256" key="2">
    <source>
        <dbReference type="ARBA" id="ARBA00001936"/>
    </source>
</evidence>
<dbReference type="InterPro" id="IPR004808">
    <property type="entry name" value="AP_endonuc_1"/>
</dbReference>
<dbReference type="Gene3D" id="3.60.10.10">
    <property type="entry name" value="Endonuclease/exonuclease/phosphatase"/>
    <property type="match status" value="1"/>
</dbReference>
<keyword evidence="5" id="KW-0378">Hydrolase</keyword>
<proteinExistence type="evidence at transcript level"/>
<feature type="domain" description="Endonuclease/exonuclease/phosphatase" evidence="12">
    <location>
        <begin position="201"/>
        <end position="453"/>
    </location>
</feature>
<evidence type="ECO:0000256" key="11">
    <source>
        <dbReference type="SAM" id="MobiDB-lite"/>
    </source>
</evidence>
<feature type="site" description="Interaction with DNA substrate" evidence="9">
    <location>
        <position position="453"/>
    </location>
</feature>
<organism evidence="13">
    <name type="scientific">Hydra vulgaris</name>
    <name type="common">Hydra</name>
    <name type="synonym">Hydra attenuata</name>
    <dbReference type="NCBI Taxonomy" id="6087"/>
    <lineage>
        <taxon>Eukaryota</taxon>
        <taxon>Metazoa</taxon>
        <taxon>Cnidaria</taxon>
        <taxon>Hydrozoa</taxon>
        <taxon>Hydroidolina</taxon>
        <taxon>Anthoathecata</taxon>
        <taxon>Aplanulata</taxon>
        <taxon>Hydridae</taxon>
        <taxon>Hydra</taxon>
    </lineage>
</organism>
<dbReference type="CDD" id="cd09087">
    <property type="entry name" value="Ape1-like_AP-endo"/>
    <property type="match status" value="1"/>
</dbReference>
<dbReference type="GO" id="GO:0008081">
    <property type="term" value="F:phosphoric diester hydrolase activity"/>
    <property type="evidence" value="ECO:0007669"/>
    <property type="project" value="TreeGrafter"/>
</dbReference>
<name>T2MGX5_HYDVU</name>
<dbReference type="InterPro" id="IPR036691">
    <property type="entry name" value="Endo/exonu/phosph_ase_sf"/>
</dbReference>
<feature type="site" description="Transition state stabilizer" evidence="9">
    <location>
        <position position="357"/>
    </location>
</feature>
<evidence type="ECO:0000256" key="9">
    <source>
        <dbReference type="PIRSR" id="PIRSR604808-3"/>
    </source>
</evidence>
<comment type="catalytic activity">
    <reaction evidence="1">
        <text>Exonucleolytic cleavage in the 3'- to 5'-direction to yield nucleoside 5'-phosphates.</text>
        <dbReference type="EC" id="3.1.11.2"/>
    </reaction>
</comment>
<comment type="similarity">
    <text evidence="3 10">Belongs to the DNA repair enzymes AP/ExoA family.</text>
</comment>
<evidence type="ECO:0000256" key="5">
    <source>
        <dbReference type="ARBA" id="ARBA00022801"/>
    </source>
</evidence>
<dbReference type="EC" id="3.1.-.-" evidence="10"/>
<accession>T2MGX5</accession>
<dbReference type="PROSITE" id="PS00727">
    <property type="entry name" value="AP_NUCLEASE_F1_2"/>
    <property type="match status" value="1"/>
</dbReference>
<dbReference type="GO" id="GO:0016829">
    <property type="term" value="F:lyase activity"/>
    <property type="evidence" value="ECO:0007669"/>
    <property type="project" value="UniProtKB-KW"/>
</dbReference>
<feature type="active site" evidence="7">
    <location>
        <position position="316"/>
    </location>
</feature>
<dbReference type="InterPro" id="IPR020848">
    <property type="entry name" value="AP_endonuclease_F1_CS"/>
</dbReference>
<evidence type="ECO:0000256" key="3">
    <source>
        <dbReference type="ARBA" id="ARBA00007092"/>
    </source>
</evidence>
<feature type="compositionally biased region" description="Basic and acidic residues" evidence="11">
    <location>
        <begin position="113"/>
        <end position="126"/>
    </location>
</feature>
<feature type="binding site" evidence="8">
    <location>
        <position position="357"/>
    </location>
    <ligand>
        <name>Mg(2+)</name>
        <dbReference type="ChEBI" id="CHEBI:18420"/>
        <label>1</label>
    </ligand>
</feature>
<dbReference type="PROSITE" id="PS00726">
    <property type="entry name" value="AP_NUCLEASE_F1_1"/>
    <property type="match status" value="1"/>
</dbReference>
<dbReference type="PROSITE" id="PS51435">
    <property type="entry name" value="AP_NUCLEASE_F1_4"/>
    <property type="match status" value="1"/>
</dbReference>
<evidence type="ECO:0000256" key="8">
    <source>
        <dbReference type="PIRSR" id="PIRSR604808-2"/>
    </source>
</evidence>
<reference evidence="13" key="1">
    <citation type="journal article" date="2013" name="Genome Biol. Evol.">
        <title>Punctuated emergences of genetic and phenotypic innovations in eumetazoan, bilaterian, euteleostome, and hominidae ancestors.</title>
        <authorList>
            <person name="Wenger Y."/>
            <person name="Galliot B."/>
        </authorList>
    </citation>
    <scope>NUCLEOTIDE SEQUENCE</scope>
    <source>
        <tissue evidence="13">Whole animals</tissue>
    </source>
</reference>
<evidence type="ECO:0000313" key="13">
    <source>
        <dbReference type="EMBL" id="CDG71165.1"/>
    </source>
</evidence>
<keyword evidence="6 8" id="KW-0460">Magnesium</keyword>
<dbReference type="SUPFAM" id="SSF56219">
    <property type="entry name" value="DNase I-like"/>
    <property type="match status" value="1"/>
</dbReference>
<dbReference type="EMBL" id="HAAD01004933">
    <property type="protein sequence ID" value="CDG71165.1"/>
    <property type="molecule type" value="mRNA"/>
</dbReference>
<evidence type="ECO:0000256" key="1">
    <source>
        <dbReference type="ARBA" id="ARBA00000493"/>
    </source>
</evidence>